<sequence>MLCRAALAALSPLALVLLFWCGPGGESKPFLAPLLLSGGLNNGTSLLELLALSHVQHKLDKLNALASLFGSFGNSTLSVLF</sequence>
<dbReference type="EMBL" id="JH669198">
    <property type="protein sequence ID" value="KAG6464548.1"/>
    <property type="molecule type" value="Genomic_DNA"/>
</dbReference>
<dbReference type="Proteomes" id="UP000791440">
    <property type="component" value="Unassembled WGS sequence"/>
</dbReference>
<keyword evidence="3" id="KW-1185">Reference proteome</keyword>
<reference evidence="2" key="1">
    <citation type="journal article" date="2016" name="Insect Biochem. Mol. Biol.">
        <title>Multifaceted biological insights from a draft genome sequence of the tobacco hornworm moth, Manduca sexta.</title>
        <authorList>
            <person name="Kanost M.R."/>
            <person name="Arrese E.L."/>
            <person name="Cao X."/>
            <person name="Chen Y.R."/>
            <person name="Chellapilla S."/>
            <person name="Goldsmith M.R."/>
            <person name="Grosse-Wilde E."/>
            <person name="Heckel D.G."/>
            <person name="Herndon N."/>
            <person name="Jiang H."/>
            <person name="Papanicolaou A."/>
            <person name="Qu J."/>
            <person name="Soulages J.L."/>
            <person name="Vogel H."/>
            <person name="Walters J."/>
            <person name="Waterhouse R.M."/>
            <person name="Ahn S.J."/>
            <person name="Almeida F.C."/>
            <person name="An C."/>
            <person name="Aqrawi P."/>
            <person name="Bretschneider A."/>
            <person name="Bryant W.B."/>
            <person name="Bucks S."/>
            <person name="Chao H."/>
            <person name="Chevignon G."/>
            <person name="Christen J.M."/>
            <person name="Clarke D.F."/>
            <person name="Dittmer N.T."/>
            <person name="Ferguson L.C.F."/>
            <person name="Garavelou S."/>
            <person name="Gordon K.H.J."/>
            <person name="Gunaratna R.T."/>
            <person name="Han Y."/>
            <person name="Hauser F."/>
            <person name="He Y."/>
            <person name="Heidel-Fischer H."/>
            <person name="Hirsh A."/>
            <person name="Hu Y."/>
            <person name="Jiang H."/>
            <person name="Kalra D."/>
            <person name="Klinner C."/>
            <person name="Konig C."/>
            <person name="Kovar C."/>
            <person name="Kroll A.R."/>
            <person name="Kuwar S.S."/>
            <person name="Lee S.L."/>
            <person name="Lehman R."/>
            <person name="Li K."/>
            <person name="Li Z."/>
            <person name="Liang H."/>
            <person name="Lovelace S."/>
            <person name="Lu Z."/>
            <person name="Mansfield J.H."/>
            <person name="McCulloch K.J."/>
            <person name="Mathew T."/>
            <person name="Morton B."/>
            <person name="Muzny D.M."/>
            <person name="Neunemann D."/>
            <person name="Ongeri F."/>
            <person name="Pauchet Y."/>
            <person name="Pu L.L."/>
            <person name="Pyrousis I."/>
            <person name="Rao X.J."/>
            <person name="Redding A."/>
            <person name="Roesel C."/>
            <person name="Sanchez-Gracia A."/>
            <person name="Schaack S."/>
            <person name="Shukla A."/>
            <person name="Tetreau G."/>
            <person name="Wang Y."/>
            <person name="Xiong G.H."/>
            <person name="Traut W."/>
            <person name="Walsh T.K."/>
            <person name="Worley K.C."/>
            <person name="Wu D."/>
            <person name="Wu W."/>
            <person name="Wu Y.Q."/>
            <person name="Zhang X."/>
            <person name="Zou Z."/>
            <person name="Zucker H."/>
            <person name="Briscoe A.D."/>
            <person name="Burmester T."/>
            <person name="Clem R.J."/>
            <person name="Feyereisen R."/>
            <person name="Grimmelikhuijzen C.J.P."/>
            <person name="Hamodrakas S.J."/>
            <person name="Hansson B.S."/>
            <person name="Huguet E."/>
            <person name="Jermiin L.S."/>
            <person name="Lan Q."/>
            <person name="Lehman H.K."/>
            <person name="Lorenzen M."/>
            <person name="Merzendorfer H."/>
            <person name="Michalopoulos I."/>
            <person name="Morton D.B."/>
            <person name="Muthukrishnan S."/>
            <person name="Oakeshott J.G."/>
            <person name="Palmer W."/>
            <person name="Park Y."/>
            <person name="Passarelli A.L."/>
            <person name="Rozas J."/>
            <person name="Schwartz L.M."/>
            <person name="Smith W."/>
            <person name="Southgate A."/>
            <person name="Vilcinskas A."/>
            <person name="Vogt R."/>
            <person name="Wang P."/>
            <person name="Werren J."/>
            <person name="Yu X.Q."/>
            <person name="Zhou J.J."/>
            <person name="Brown S.J."/>
            <person name="Scherer S.E."/>
            <person name="Richards S."/>
            <person name="Blissard G.W."/>
        </authorList>
    </citation>
    <scope>NUCLEOTIDE SEQUENCE</scope>
</reference>
<dbReference type="AlphaFoldDB" id="A0A921ZV34"/>
<protein>
    <submittedName>
        <fullName evidence="2">Uncharacterized protein</fullName>
    </submittedName>
</protein>
<feature type="signal peptide" evidence="1">
    <location>
        <begin position="1"/>
        <end position="27"/>
    </location>
</feature>
<proteinExistence type="predicted"/>
<name>A0A921ZV34_MANSE</name>
<evidence type="ECO:0000313" key="2">
    <source>
        <dbReference type="EMBL" id="KAG6464548.1"/>
    </source>
</evidence>
<evidence type="ECO:0000313" key="3">
    <source>
        <dbReference type="Proteomes" id="UP000791440"/>
    </source>
</evidence>
<accession>A0A921ZV34</accession>
<keyword evidence="1" id="KW-0732">Signal</keyword>
<gene>
    <name evidence="2" type="ORF">O3G_MSEX014588</name>
</gene>
<organism evidence="2 3">
    <name type="scientific">Manduca sexta</name>
    <name type="common">Tobacco hawkmoth</name>
    <name type="synonym">Tobacco hornworm</name>
    <dbReference type="NCBI Taxonomy" id="7130"/>
    <lineage>
        <taxon>Eukaryota</taxon>
        <taxon>Metazoa</taxon>
        <taxon>Ecdysozoa</taxon>
        <taxon>Arthropoda</taxon>
        <taxon>Hexapoda</taxon>
        <taxon>Insecta</taxon>
        <taxon>Pterygota</taxon>
        <taxon>Neoptera</taxon>
        <taxon>Endopterygota</taxon>
        <taxon>Lepidoptera</taxon>
        <taxon>Glossata</taxon>
        <taxon>Ditrysia</taxon>
        <taxon>Bombycoidea</taxon>
        <taxon>Sphingidae</taxon>
        <taxon>Sphinginae</taxon>
        <taxon>Sphingini</taxon>
        <taxon>Manduca</taxon>
    </lineage>
</organism>
<evidence type="ECO:0000256" key="1">
    <source>
        <dbReference type="SAM" id="SignalP"/>
    </source>
</evidence>
<comment type="caution">
    <text evidence="2">The sequence shown here is derived from an EMBL/GenBank/DDBJ whole genome shotgun (WGS) entry which is preliminary data.</text>
</comment>
<feature type="chain" id="PRO_5038070282" evidence="1">
    <location>
        <begin position="28"/>
        <end position="81"/>
    </location>
</feature>
<reference evidence="2" key="2">
    <citation type="submission" date="2020-12" db="EMBL/GenBank/DDBJ databases">
        <authorList>
            <person name="Kanost M."/>
        </authorList>
    </citation>
    <scope>NUCLEOTIDE SEQUENCE</scope>
</reference>